<evidence type="ECO:0000259" key="7">
    <source>
        <dbReference type="PROSITE" id="PS50090"/>
    </source>
</evidence>
<keyword evidence="10" id="KW-1185">Reference proteome</keyword>
<feature type="compositionally biased region" description="Low complexity" evidence="6">
    <location>
        <begin position="509"/>
        <end position="521"/>
    </location>
</feature>
<gene>
    <name evidence="8" type="ORF">GUITHDRAFT_144696</name>
</gene>
<dbReference type="InterPro" id="IPR043129">
    <property type="entry name" value="ATPase_NBD"/>
</dbReference>
<evidence type="ECO:0000313" key="9">
    <source>
        <dbReference type="EnsemblProtists" id="EKX37874"/>
    </source>
</evidence>
<feature type="compositionally biased region" description="Low complexity" evidence="6">
    <location>
        <begin position="393"/>
        <end position="418"/>
    </location>
</feature>
<evidence type="ECO:0000256" key="1">
    <source>
        <dbReference type="ARBA" id="ARBA00005190"/>
    </source>
</evidence>
<protein>
    <recommendedName>
        <fullName evidence="2">glycerol kinase</fullName>
        <ecNumber evidence="2">2.7.1.30</ecNumber>
    </recommendedName>
</protein>
<dbReference type="InterPro" id="IPR050406">
    <property type="entry name" value="FGGY_Carb_Kinase"/>
</dbReference>
<name>L1IPR5_GUITC</name>
<organism evidence="8">
    <name type="scientific">Guillardia theta (strain CCMP2712)</name>
    <name type="common">Cryptophyte</name>
    <dbReference type="NCBI Taxonomy" id="905079"/>
    <lineage>
        <taxon>Eukaryota</taxon>
        <taxon>Cryptophyceae</taxon>
        <taxon>Pyrenomonadales</taxon>
        <taxon>Geminigeraceae</taxon>
        <taxon>Guillardia</taxon>
    </lineage>
</organism>
<comment type="similarity">
    <text evidence="5">Belongs to the FGGY kinase family.</text>
</comment>
<dbReference type="InterPro" id="IPR018485">
    <property type="entry name" value="FGGY_C"/>
</dbReference>
<evidence type="ECO:0000313" key="8">
    <source>
        <dbReference type="EMBL" id="EKX37874.1"/>
    </source>
</evidence>
<dbReference type="AlphaFoldDB" id="L1IPR5"/>
<comment type="pathway">
    <text evidence="1">Polyol metabolism; glycerol degradation via glycerol kinase pathway; sn-glycerol 3-phosphate from glycerol: step 1/1.</text>
</comment>
<dbReference type="EnsemblProtists" id="EKX37874">
    <property type="protein sequence ID" value="EKX37874"/>
    <property type="gene ID" value="GUITHDRAFT_144696"/>
</dbReference>
<dbReference type="PANTHER" id="PTHR43095:SF2">
    <property type="entry name" value="GLUCONOKINASE"/>
    <property type="match status" value="1"/>
</dbReference>
<feature type="compositionally biased region" description="Low complexity" evidence="6">
    <location>
        <begin position="430"/>
        <end position="444"/>
    </location>
</feature>
<feature type="region of interest" description="Disordered" evidence="6">
    <location>
        <begin position="344"/>
        <end position="582"/>
    </location>
</feature>
<feature type="region of interest" description="Disordered" evidence="6">
    <location>
        <begin position="1"/>
        <end position="36"/>
    </location>
</feature>
<accession>L1IPR5</accession>
<dbReference type="SMART" id="SM00717">
    <property type="entry name" value="SANT"/>
    <property type="match status" value="1"/>
</dbReference>
<proteinExistence type="inferred from homology"/>
<reference evidence="8 10" key="1">
    <citation type="journal article" date="2012" name="Nature">
        <title>Algal genomes reveal evolutionary mosaicism and the fate of nucleomorphs.</title>
        <authorList>
            <consortium name="DOE Joint Genome Institute"/>
            <person name="Curtis B.A."/>
            <person name="Tanifuji G."/>
            <person name="Burki F."/>
            <person name="Gruber A."/>
            <person name="Irimia M."/>
            <person name="Maruyama S."/>
            <person name="Arias M.C."/>
            <person name="Ball S.G."/>
            <person name="Gile G.H."/>
            <person name="Hirakawa Y."/>
            <person name="Hopkins J.F."/>
            <person name="Kuo A."/>
            <person name="Rensing S.A."/>
            <person name="Schmutz J."/>
            <person name="Symeonidi A."/>
            <person name="Elias M."/>
            <person name="Eveleigh R.J."/>
            <person name="Herman E.K."/>
            <person name="Klute M.J."/>
            <person name="Nakayama T."/>
            <person name="Obornik M."/>
            <person name="Reyes-Prieto A."/>
            <person name="Armbrust E.V."/>
            <person name="Aves S.J."/>
            <person name="Beiko R.G."/>
            <person name="Coutinho P."/>
            <person name="Dacks J.B."/>
            <person name="Durnford D.G."/>
            <person name="Fast N.M."/>
            <person name="Green B.R."/>
            <person name="Grisdale C.J."/>
            <person name="Hempel F."/>
            <person name="Henrissat B."/>
            <person name="Hoppner M.P."/>
            <person name="Ishida K."/>
            <person name="Kim E."/>
            <person name="Koreny L."/>
            <person name="Kroth P.G."/>
            <person name="Liu Y."/>
            <person name="Malik S.B."/>
            <person name="Maier U.G."/>
            <person name="McRose D."/>
            <person name="Mock T."/>
            <person name="Neilson J.A."/>
            <person name="Onodera N.T."/>
            <person name="Poole A.M."/>
            <person name="Pritham E.J."/>
            <person name="Richards T.A."/>
            <person name="Rocap G."/>
            <person name="Roy S.W."/>
            <person name="Sarai C."/>
            <person name="Schaack S."/>
            <person name="Shirato S."/>
            <person name="Slamovits C.H."/>
            <person name="Spencer D.F."/>
            <person name="Suzuki S."/>
            <person name="Worden A.Z."/>
            <person name="Zauner S."/>
            <person name="Barry K."/>
            <person name="Bell C."/>
            <person name="Bharti A.K."/>
            <person name="Crow J.A."/>
            <person name="Grimwood J."/>
            <person name="Kramer R."/>
            <person name="Lindquist E."/>
            <person name="Lucas S."/>
            <person name="Salamov A."/>
            <person name="McFadden G.I."/>
            <person name="Lane C.E."/>
            <person name="Keeling P.J."/>
            <person name="Gray M.W."/>
            <person name="Grigoriev I.V."/>
            <person name="Archibald J.M."/>
        </authorList>
    </citation>
    <scope>NUCLEOTIDE SEQUENCE</scope>
    <source>
        <strain evidence="8 10">CCMP2712</strain>
    </source>
</reference>
<feature type="region of interest" description="Disordered" evidence="6">
    <location>
        <begin position="213"/>
        <end position="292"/>
    </location>
</feature>
<feature type="compositionally biased region" description="Basic and acidic residues" evidence="6">
    <location>
        <begin position="243"/>
        <end position="253"/>
    </location>
</feature>
<evidence type="ECO:0000313" key="10">
    <source>
        <dbReference type="Proteomes" id="UP000011087"/>
    </source>
</evidence>
<dbReference type="Gene3D" id="1.10.10.60">
    <property type="entry name" value="Homeodomain-like"/>
    <property type="match status" value="1"/>
</dbReference>
<reference evidence="9" key="3">
    <citation type="submission" date="2016-03" db="UniProtKB">
        <authorList>
            <consortium name="EnsemblProtists"/>
        </authorList>
    </citation>
    <scope>IDENTIFICATION</scope>
</reference>
<dbReference type="OrthoDB" id="1728974at2759"/>
<feature type="domain" description="Myb-like" evidence="7">
    <location>
        <begin position="243"/>
        <end position="322"/>
    </location>
</feature>
<evidence type="ECO:0000256" key="3">
    <source>
        <dbReference type="ARBA" id="ARBA00022679"/>
    </source>
</evidence>
<feature type="compositionally biased region" description="Basic and acidic residues" evidence="6">
    <location>
        <begin position="273"/>
        <end position="292"/>
    </location>
</feature>
<evidence type="ECO:0000256" key="2">
    <source>
        <dbReference type="ARBA" id="ARBA00012099"/>
    </source>
</evidence>
<dbReference type="InterPro" id="IPR018483">
    <property type="entry name" value="Carb_kinase_FGGY_CS"/>
</dbReference>
<dbReference type="Pfam" id="PF00370">
    <property type="entry name" value="FGGY_N"/>
    <property type="match status" value="1"/>
</dbReference>
<keyword evidence="3 5" id="KW-0808">Transferase</keyword>
<reference evidence="10" key="2">
    <citation type="submission" date="2012-11" db="EMBL/GenBank/DDBJ databases">
        <authorList>
            <person name="Kuo A."/>
            <person name="Curtis B.A."/>
            <person name="Tanifuji G."/>
            <person name="Burki F."/>
            <person name="Gruber A."/>
            <person name="Irimia M."/>
            <person name="Maruyama S."/>
            <person name="Arias M.C."/>
            <person name="Ball S.G."/>
            <person name="Gile G.H."/>
            <person name="Hirakawa Y."/>
            <person name="Hopkins J.F."/>
            <person name="Rensing S.A."/>
            <person name="Schmutz J."/>
            <person name="Symeonidi A."/>
            <person name="Elias M."/>
            <person name="Eveleigh R.J."/>
            <person name="Herman E.K."/>
            <person name="Klute M.J."/>
            <person name="Nakayama T."/>
            <person name="Obornik M."/>
            <person name="Reyes-Prieto A."/>
            <person name="Armbrust E.V."/>
            <person name="Aves S.J."/>
            <person name="Beiko R.G."/>
            <person name="Coutinho P."/>
            <person name="Dacks J.B."/>
            <person name="Durnford D.G."/>
            <person name="Fast N.M."/>
            <person name="Green B.R."/>
            <person name="Grisdale C."/>
            <person name="Hempe F."/>
            <person name="Henrissat B."/>
            <person name="Hoppner M.P."/>
            <person name="Ishida K.-I."/>
            <person name="Kim E."/>
            <person name="Koreny L."/>
            <person name="Kroth P.G."/>
            <person name="Liu Y."/>
            <person name="Malik S.-B."/>
            <person name="Maier U.G."/>
            <person name="McRose D."/>
            <person name="Mock T."/>
            <person name="Neilson J.A."/>
            <person name="Onodera N.T."/>
            <person name="Poole A.M."/>
            <person name="Pritham E.J."/>
            <person name="Richards T.A."/>
            <person name="Rocap G."/>
            <person name="Roy S.W."/>
            <person name="Sarai C."/>
            <person name="Schaack S."/>
            <person name="Shirato S."/>
            <person name="Slamovits C.H."/>
            <person name="Spencer D.F."/>
            <person name="Suzuki S."/>
            <person name="Worden A.Z."/>
            <person name="Zauner S."/>
            <person name="Barry K."/>
            <person name="Bell C."/>
            <person name="Bharti A.K."/>
            <person name="Crow J.A."/>
            <person name="Grimwood J."/>
            <person name="Kramer R."/>
            <person name="Lindquist E."/>
            <person name="Lucas S."/>
            <person name="Salamov A."/>
            <person name="McFadden G.I."/>
            <person name="Lane C.E."/>
            <person name="Keeling P.J."/>
            <person name="Gray M.W."/>
            <person name="Grigoriev I.V."/>
            <person name="Archibald J.M."/>
        </authorList>
    </citation>
    <scope>NUCLEOTIDE SEQUENCE</scope>
    <source>
        <strain evidence="10">CCMP2712</strain>
    </source>
</reference>
<dbReference type="UniPathway" id="UPA00618">
    <property type="reaction ID" value="UER00672"/>
</dbReference>
<dbReference type="STRING" id="905079.L1IPR5"/>
<dbReference type="EMBL" id="JH993054">
    <property type="protein sequence ID" value="EKX37874.1"/>
    <property type="molecule type" value="Genomic_DNA"/>
</dbReference>
<evidence type="ECO:0000256" key="6">
    <source>
        <dbReference type="SAM" id="MobiDB-lite"/>
    </source>
</evidence>
<dbReference type="Gene3D" id="3.30.420.40">
    <property type="match status" value="2"/>
</dbReference>
<dbReference type="PANTHER" id="PTHR43095">
    <property type="entry name" value="SUGAR KINASE"/>
    <property type="match status" value="1"/>
</dbReference>
<dbReference type="InterPro" id="IPR018484">
    <property type="entry name" value="FGGY_N"/>
</dbReference>
<dbReference type="HOGENOM" id="CLU_278682_0_0_1"/>
<dbReference type="Proteomes" id="UP000011087">
    <property type="component" value="Unassembled WGS sequence"/>
</dbReference>
<dbReference type="PROSITE" id="PS50090">
    <property type="entry name" value="MYB_LIKE"/>
    <property type="match status" value="1"/>
</dbReference>
<evidence type="ECO:0000256" key="4">
    <source>
        <dbReference type="ARBA" id="ARBA00022777"/>
    </source>
</evidence>
<feature type="compositionally biased region" description="Gly residues" evidence="6">
    <location>
        <begin position="522"/>
        <end position="539"/>
    </location>
</feature>
<feature type="compositionally biased region" description="Low complexity" evidence="6">
    <location>
        <begin position="457"/>
        <end position="469"/>
    </location>
</feature>
<feature type="compositionally biased region" description="Basic and acidic residues" evidence="6">
    <location>
        <begin position="19"/>
        <end position="28"/>
    </location>
</feature>
<dbReference type="GO" id="GO:0004370">
    <property type="term" value="F:glycerol kinase activity"/>
    <property type="evidence" value="ECO:0007669"/>
    <property type="project" value="UniProtKB-EC"/>
</dbReference>
<dbReference type="EC" id="2.7.1.30" evidence="2"/>
<feature type="compositionally biased region" description="Gly residues" evidence="6">
    <location>
        <begin position="489"/>
        <end position="508"/>
    </location>
</feature>
<dbReference type="PROSITE" id="PS00445">
    <property type="entry name" value="FGGY_KINASES_2"/>
    <property type="match status" value="1"/>
</dbReference>
<dbReference type="eggNOG" id="KOG2517">
    <property type="taxonomic scope" value="Eukaryota"/>
</dbReference>
<keyword evidence="4 5" id="KW-0418">Kinase</keyword>
<dbReference type="GO" id="GO:0019563">
    <property type="term" value="P:glycerol catabolic process"/>
    <property type="evidence" value="ECO:0007669"/>
    <property type="project" value="UniProtKB-UniPathway"/>
</dbReference>
<dbReference type="SUPFAM" id="SSF53067">
    <property type="entry name" value="Actin-like ATPase domain"/>
    <property type="match status" value="2"/>
</dbReference>
<dbReference type="PaxDb" id="55529-EKX37874"/>
<dbReference type="Pfam" id="PF02782">
    <property type="entry name" value="FGGY_C"/>
    <property type="match status" value="1"/>
</dbReference>
<dbReference type="InterPro" id="IPR001005">
    <property type="entry name" value="SANT/Myb"/>
</dbReference>
<dbReference type="CDD" id="cd11660">
    <property type="entry name" value="SANT_TRF"/>
    <property type="match status" value="1"/>
</dbReference>
<feature type="compositionally biased region" description="Low complexity" evidence="6">
    <location>
        <begin position="345"/>
        <end position="375"/>
    </location>
</feature>
<dbReference type="GeneID" id="17294605"/>
<sequence>MAPKRAASRSEEGGVSLKRVKDEEKNGRAEVAGTINERDLARLGEATALGAAKAATGGDRGSSNEIGSILSGQASAVADYTAAINLFSLNATGAHPFHKALAPHPFVQVGAVPPPNLPMPISTVPLGNGLKASISPEIRSMEEAAGGAYGGVLPSFKHLPSALSAQFSGSYGTAVLSLPHYLSNSNLTALTGIDKTLPAQSFPSNGLHSPAMAEAAKALKPSPSLSRMESKGDTSSNRSHGPSMDRYKNRWSDDEIQSLKKGVARFEKKNKKKGEDNSSDKGRGEQGKKGETEHMWEHILKSYKFQSCRTARDLKDKWRQLKKKEQDDMLGVREEARRLRMLAVGTGRSSASSSNTSQGNGHSGDNGSSTSSSNGHTANTERAENQLDSPGQTSSSPPAGMSSSGSTSSPAPVATSSSKGQQAESKERNSSPSSSSTSDPSKNSYIGGGVEEKCRSQEQSTTTNSSESGGVEGHSEGSGQGEVASSDMSGGGEGGSEGGEGGSDGVGCGSEETGGSAVGSSGIEGGSEGSGGAEGGSDGGSEWREDEYSAAMETGENEPEMEKTRRRKRATSCSGQEDRTIGWEESGDTDWALAIDMGSTCVRVSLVGKDGRLLAGVEGQRRVIMDLRSRTFSAEEYLAAAFAALDDTLLLLRKRNAIMSSSTGRQAEISLSPRAASPKVASISCFAMSLVGLGEGGTAVTPIYTYADARNSAFASELKRKLAEEGSLDFVERRTAPLQSCYAPALFMRLKQSGIDAVQPVKSWSTLSGYFLSQLIGKFQPVTFSEASWTGLLDREELQWHQGLLNLLGVSLSSLPPLCDADDLSFDPLLPSFAQRWPELSRVPWARGISEGAAASVGTGCESRAKLCIALGTNAALRVCIPCRDRRKPASKGSGGHKGGGRSEHWKLSKAGMKHKEEAEVAEVPRGLWCYSVKRDMQIAGGTLIDGGSIYAWGLEQFAGGLEGMARLQEEASAMDADSHGLTVLPFFNGGSSTGFRDGATGTVTGMTLKTSRADILRAIMESVALRLRGMFNAIRPLMNENGLEVYATGDALFKSPLWQQILADSFALPIRILSGATVAASRGAAILAWRSIGEEATVEQKAETTVMPVPSSVAALAMAFERQEALFNRLHRS</sequence>
<evidence type="ECO:0000256" key="5">
    <source>
        <dbReference type="RuleBase" id="RU003733"/>
    </source>
</evidence>
<feature type="compositionally biased region" description="Gly residues" evidence="6">
    <location>
        <begin position="470"/>
        <end position="480"/>
    </location>
</feature>
<dbReference type="KEGG" id="gtt:GUITHDRAFT_144696"/>
<dbReference type="RefSeq" id="XP_005824854.1">
    <property type="nucleotide sequence ID" value="XM_005824797.1"/>
</dbReference>
<feature type="compositionally biased region" description="Polar residues" evidence="6">
    <location>
        <begin position="223"/>
        <end position="240"/>
    </location>
</feature>